<dbReference type="InterPro" id="IPR042235">
    <property type="entry name" value="ZP-C_dom"/>
</dbReference>
<dbReference type="SMART" id="SM00241">
    <property type="entry name" value="ZP"/>
    <property type="match status" value="1"/>
</dbReference>
<reference evidence="4 5" key="2">
    <citation type="submission" date="2017-04" db="EMBL/GenBank/DDBJ databases">
        <title>CpG methylation of centromeres and impact of large insertions on vertebrate speciation.</title>
        <authorList>
            <person name="Ichikawa K."/>
            <person name="Yoshimura J."/>
            <person name="Morishita S."/>
        </authorList>
    </citation>
    <scope>NUCLEOTIDE SEQUENCE</scope>
    <source>
        <strain evidence="4 5">HNI</strain>
    </source>
</reference>
<dbReference type="Ensembl" id="ENSORLT00020033696.1">
    <property type="protein sequence ID" value="ENSORLP00020016020.1"/>
    <property type="gene ID" value="ENSORLG00020017054.1"/>
</dbReference>
<feature type="domain" description="ZP" evidence="3">
    <location>
        <begin position="37"/>
        <end position="267"/>
    </location>
</feature>
<evidence type="ECO:0000313" key="4">
    <source>
        <dbReference type="Ensembl" id="ENSORLP00020016020.1"/>
    </source>
</evidence>
<reference evidence="4" key="4">
    <citation type="submission" date="2025-09" db="UniProtKB">
        <authorList>
            <consortium name="Ensembl"/>
        </authorList>
    </citation>
    <scope>IDENTIFICATION</scope>
    <source>
        <strain evidence="4">HNI</strain>
    </source>
</reference>
<reference key="1">
    <citation type="journal article" date="2007" name="Nature">
        <title>The medaka draft genome and insights into vertebrate genome evolution.</title>
        <authorList>
            <person name="Kasahara M."/>
            <person name="Naruse K."/>
            <person name="Sasaki S."/>
            <person name="Nakatani Y."/>
            <person name="Qu W."/>
            <person name="Ahsan B."/>
            <person name="Yamada T."/>
            <person name="Nagayasu Y."/>
            <person name="Doi K."/>
            <person name="Kasai Y."/>
            <person name="Jindo T."/>
            <person name="Kobayashi D."/>
            <person name="Shimada A."/>
            <person name="Toyoda A."/>
            <person name="Kuroki Y."/>
            <person name="Fujiyama A."/>
            <person name="Sasaki T."/>
            <person name="Shimizu A."/>
            <person name="Asakawa S."/>
            <person name="Shimizu N."/>
            <person name="Hashimoto S."/>
            <person name="Yang J."/>
            <person name="Lee Y."/>
            <person name="Matsushima K."/>
            <person name="Sugano S."/>
            <person name="Sakaizumi M."/>
            <person name="Narita T."/>
            <person name="Ohishi K."/>
            <person name="Haga S."/>
            <person name="Ohta F."/>
            <person name="Nomoto H."/>
            <person name="Nogata K."/>
            <person name="Morishita T."/>
            <person name="Endo T."/>
            <person name="Shin-I T."/>
            <person name="Takeda H."/>
            <person name="Morishita S."/>
            <person name="Kohara Y."/>
        </authorList>
    </citation>
    <scope>NUCLEOTIDE SEQUENCE [LARGE SCALE GENOMIC DNA]</scope>
    <source>
        <strain>Hd-rR</strain>
    </source>
</reference>
<keyword evidence="1" id="KW-0732">Signal</keyword>
<dbReference type="InterPro" id="IPR001507">
    <property type="entry name" value="ZP_dom"/>
</dbReference>
<organism evidence="4 5">
    <name type="scientific">Oryzias latipes</name>
    <name type="common">Japanese rice fish</name>
    <name type="synonym">Japanese killifish</name>
    <dbReference type="NCBI Taxonomy" id="8090"/>
    <lineage>
        <taxon>Eukaryota</taxon>
        <taxon>Metazoa</taxon>
        <taxon>Chordata</taxon>
        <taxon>Craniata</taxon>
        <taxon>Vertebrata</taxon>
        <taxon>Euteleostomi</taxon>
        <taxon>Actinopterygii</taxon>
        <taxon>Neopterygii</taxon>
        <taxon>Teleostei</taxon>
        <taxon>Neoteleostei</taxon>
        <taxon>Acanthomorphata</taxon>
        <taxon>Ovalentaria</taxon>
        <taxon>Atherinomorphae</taxon>
        <taxon>Beloniformes</taxon>
        <taxon>Adrianichthyidae</taxon>
        <taxon>Oryziinae</taxon>
        <taxon>Oryzias</taxon>
    </lineage>
</organism>
<accession>A0A3P9L5R0</accession>
<evidence type="ECO:0000313" key="5">
    <source>
        <dbReference type="Proteomes" id="UP000265180"/>
    </source>
</evidence>
<sequence length="296" mass="33765">MQTITPIIFSALSDPCEQLNCAEHEWCGKKNGEYGCFCDEHHHRPNNESYGEVNGLIRGEFLLYFNAQHYCSINNGRLVFHFDNEGHLCGTSNGTHFMYENTIQGDVDTHGSIISRQKNVHFVVRKKLPAGVGVYHMRMTPYQDAAFRFPFTSNTNIEMVVDERLYIEVRTEGVDQQQISTVLDSCWATPVNIANYPVRWDLIAEECPNPDDGTVELVQNGISTVARFSFKMFTFTNFSSIFIHCNVHLCLLRHNNCTHCYPGHPTRFRRDLSYHDSSAISVGPLHLNPRSLGRTP</sequence>
<dbReference type="Pfam" id="PF00100">
    <property type="entry name" value="Zona_pellucida"/>
    <property type="match status" value="1"/>
</dbReference>
<dbReference type="Gene3D" id="2.60.40.4100">
    <property type="entry name" value="Zona pellucida, ZP-C domain"/>
    <property type="match status" value="1"/>
</dbReference>
<dbReference type="Proteomes" id="UP000265180">
    <property type="component" value="Chromosome 19"/>
</dbReference>
<evidence type="ECO:0000259" key="3">
    <source>
        <dbReference type="PROSITE" id="PS51034"/>
    </source>
</evidence>
<evidence type="ECO:0000256" key="2">
    <source>
        <dbReference type="ARBA" id="ARBA00023157"/>
    </source>
</evidence>
<dbReference type="PANTHER" id="PTHR14002">
    <property type="entry name" value="ENDOGLIN/TGF-BETA RECEPTOR TYPE III"/>
    <property type="match status" value="1"/>
</dbReference>
<proteinExistence type="predicted"/>
<dbReference type="PANTHER" id="PTHR14002:SF50">
    <property type="entry name" value="ALPHA-TECTORIN-LIKE-RELATED"/>
    <property type="match status" value="1"/>
</dbReference>
<dbReference type="InterPro" id="IPR055355">
    <property type="entry name" value="ZP-C"/>
</dbReference>
<dbReference type="AlphaFoldDB" id="A0A3P9L5R0"/>
<evidence type="ECO:0000256" key="1">
    <source>
        <dbReference type="ARBA" id="ARBA00022729"/>
    </source>
</evidence>
<dbReference type="PROSITE" id="PS51034">
    <property type="entry name" value="ZP_2"/>
    <property type="match status" value="1"/>
</dbReference>
<keyword evidence="2" id="KW-1015">Disulfide bond</keyword>
<protein>
    <recommendedName>
        <fullName evidence="3">ZP domain-containing protein</fullName>
    </recommendedName>
</protein>
<reference evidence="4" key="3">
    <citation type="submission" date="2025-08" db="UniProtKB">
        <authorList>
            <consortium name="Ensembl"/>
        </authorList>
    </citation>
    <scope>IDENTIFICATION</scope>
    <source>
        <strain evidence="4">HNI</strain>
    </source>
</reference>
<name>A0A3P9L5R0_ORYLA</name>